<dbReference type="eggNOG" id="KOG0192">
    <property type="taxonomic scope" value="Eukaryota"/>
</dbReference>
<sequence length="331" mass="36504">MDQCKTPEMQKLRSVLQCDKLVIPESPQMDKLGYGTGVSVYRMKRSPKVGMYQSPWAVKRVFHTYMGSTYSERLTSEANILKKLNHPNIVGFRAFVKAEDGRDCLAMEECDTSVADLIEMRSEDGLGPFQAEKILKVALDIGKALDYLHRVCHLLHGDIKSLNILVKGDFEIVKLCDFGVSVPLNADGVLDTDDADVEYIGTSNWAAPEAVCSDGPTPITNKADIFSFGLVLWEMITLRTPHCDESSVEEVDTSEVAEEGASDDTSFMSSPDTSVSAMIGLKCGTRPPLPDSPLGEEYIPVIMLFNSCTEEDFKKRPSAKEIVEQLETLSG</sequence>
<proteinExistence type="predicted"/>
<dbReference type="PANTHER" id="PTHR44329:SF298">
    <property type="entry name" value="MIXED LINEAGE KINASE DOMAIN-LIKE PROTEIN"/>
    <property type="match status" value="1"/>
</dbReference>
<feature type="compositionally biased region" description="Acidic residues" evidence="3">
    <location>
        <begin position="247"/>
        <end position="262"/>
    </location>
</feature>
<gene>
    <name evidence="5" type="ORF">L798_13800</name>
</gene>
<accession>A0A067R2H2</accession>
<keyword evidence="2" id="KW-0067">ATP-binding</keyword>
<dbReference type="PROSITE" id="PS00108">
    <property type="entry name" value="PROTEIN_KINASE_ST"/>
    <property type="match status" value="1"/>
</dbReference>
<evidence type="ECO:0000256" key="3">
    <source>
        <dbReference type="SAM" id="MobiDB-lite"/>
    </source>
</evidence>
<evidence type="ECO:0000256" key="2">
    <source>
        <dbReference type="ARBA" id="ARBA00022840"/>
    </source>
</evidence>
<dbReference type="AlphaFoldDB" id="A0A067R2H2"/>
<evidence type="ECO:0000256" key="1">
    <source>
        <dbReference type="ARBA" id="ARBA00022741"/>
    </source>
</evidence>
<dbReference type="InterPro" id="IPR000719">
    <property type="entry name" value="Prot_kinase_dom"/>
</dbReference>
<dbReference type="SMART" id="SM00220">
    <property type="entry name" value="S_TKc"/>
    <property type="match status" value="1"/>
</dbReference>
<keyword evidence="5" id="KW-0808">Transferase</keyword>
<dbReference type="InterPro" id="IPR011009">
    <property type="entry name" value="Kinase-like_dom_sf"/>
</dbReference>
<dbReference type="STRING" id="136037.A0A067R2H2"/>
<dbReference type="GO" id="GO:0005524">
    <property type="term" value="F:ATP binding"/>
    <property type="evidence" value="ECO:0007669"/>
    <property type="project" value="UniProtKB-KW"/>
</dbReference>
<keyword evidence="6" id="KW-1185">Reference proteome</keyword>
<organism evidence="5 6">
    <name type="scientific">Zootermopsis nevadensis</name>
    <name type="common">Dampwood termite</name>
    <dbReference type="NCBI Taxonomy" id="136037"/>
    <lineage>
        <taxon>Eukaryota</taxon>
        <taxon>Metazoa</taxon>
        <taxon>Ecdysozoa</taxon>
        <taxon>Arthropoda</taxon>
        <taxon>Hexapoda</taxon>
        <taxon>Insecta</taxon>
        <taxon>Pterygota</taxon>
        <taxon>Neoptera</taxon>
        <taxon>Polyneoptera</taxon>
        <taxon>Dictyoptera</taxon>
        <taxon>Blattodea</taxon>
        <taxon>Blattoidea</taxon>
        <taxon>Termitoidae</taxon>
        <taxon>Termopsidae</taxon>
        <taxon>Zootermopsis</taxon>
    </lineage>
</organism>
<dbReference type="EMBL" id="KK853060">
    <property type="protein sequence ID" value="KDR11913.1"/>
    <property type="molecule type" value="Genomic_DNA"/>
</dbReference>
<keyword evidence="5" id="KW-0418">Kinase</keyword>
<dbReference type="InParanoid" id="A0A067R2H2"/>
<dbReference type="PROSITE" id="PS50011">
    <property type="entry name" value="PROTEIN_KINASE_DOM"/>
    <property type="match status" value="1"/>
</dbReference>
<feature type="domain" description="Protein kinase" evidence="4">
    <location>
        <begin position="26"/>
        <end position="329"/>
    </location>
</feature>
<evidence type="ECO:0000313" key="5">
    <source>
        <dbReference type="EMBL" id="KDR11913.1"/>
    </source>
</evidence>
<dbReference type="PANTHER" id="PTHR44329">
    <property type="entry name" value="SERINE/THREONINE-PROTEIN KINASE TNNI3K-RELATED"/>
    <property type="match status" value="1"/>
</dbReference>
<dbReference type="OMA" id="MIMDIAH"/>
<dbReference type="InterPro" id="IPR051681">
    <property type="entry name" value="Ser/Thr_Kinases-Pseudokinases"/>
</dbReference>
<dbReference type="SUPFAM" id="SSF56112">
    <property type="entry name" value="Protein kinase-like (PK-like)"/>
    <property type="match status" value="1"/>
</dbReference>
<dbReference type="Pfam" id="PF00069">
    <property type="entry name" value="Pkinase"/>
    <property type="match status" value="1"/>
</dbReference>
<evidence type="ECO:0000313" key="6">
    <source>
        <dbReference type="Proteomes" id="UP000027135"/>
    </source>
</evidence>
<name>A0A067R2H2_ZOONE</name>
<reference evidence="5 6" key="1">
    <citation type="journal article" date="2014" name="Nat. Commun.">
        <title>Molecular traces of alternative social organization in a termite genome.</title>
        <authorList>
            <person name="Terrapon N."/>
            <person name="Li C."/>
            <person name="Robertson H.M."/>
            <person name="Ji L."/>
            <person name="Meng X."/>
            <person name="Booth W."/>
            <person name="Chen Z."/>
            <person name="Childers C.P."/>
            <person name="Glastad K.M."/>
            <person name="Gokhale K."/>
            <person name="Gowin J."/>
            <person name="Gronenberg W."/>
            <person name="Hermansen R.A."/>
            <person name="Hu H."/>
            <person name="Hunt B.G."/>
            <person name="Huylmans A.K."/>
            <person name="Khalil S.M."/>
            <person name="Mitchell R.D."/>
            <person name="Munoz-Torres M.C."/>
            <person name="Mustard J.A."/>
            <person name="Pan H."/>
            <person name="Reese J.T."/>
            <person name="Scharf M.E."/>
            <person name="Sun F."/>
            <person name="Vogel H."/>
            <person name="Xiao J."/>
            <person name="Yang W."/>
            <person name="Yang Z."/>
            <person name="Yang Z."/>
            <person name="Zhou J."/>
            <person name="Zhu J."/>
            <person name="Brent C.S."/>
            <person name="Elsik C.G."/>
            <person name="Goodisman M.A."/>
            <person name="Liberles D.A."/>
            <person name="Roe R.M."/>
            <person name="Vargo E.L."/>
            <person name="Vilcinskas A."/>
            <person name="Wang J."/>
            <person name="Bornberg-Bauer E."/>
            <person name="Korb J."/>
            <person name="Zhang G."/>
            <person name="Liebig J."/>
        </authorList>
    </citation>
    <scope>NUCLEOTIDE SEQUENCE [LARGE SCALE GENOMIC DNA]</scope>
    <source>
        <tissue evidence="5">Whole organism</tissue>
    </source>
</reference>
<dbReference type="GO" id="GO:0097527">
    <property type="term" value="P:necroptotic signaling pathway"/>
    <property type="evidence" value="ECO:0007669"/>
    <property type="project" value="TreeGrafter"/>
</dbReference>
<evidence type="ECO:0000259" key="4">
    <source>
        <dbReference type="PROSITE" id="PS50011"/>
    </source>
</evidence>
<dbReference type="Gene3D" id="3.30.200.20">
    <property type="entry name" value="Phosphorylase Kinase, domain 1"/>
    <property type="match status" value="1"/>
</dbReference>
<keyword evidence="1" id="KW-0547">Nucleotide-binding</keyword>
<dbReference type="InterPro" id="IPR008271">
    <property type="entry name" value="Ser/Thr_kinase_AS"/>
</dbReference>
<dbReference type="GO" id="GO:0004672">
    <property type="term" value="F:protein kinase activity"/>
    <property type="evidence" value="ECO:0007669"/>
    <property type="project" value="InterPro"/>
</dbReference>
<feature type="region of interest" description="Disordered" evidence="3">
    <location>
        <begin position="247"/>
        <end position="272"/>
    </location>
</feature>
<dbReference type="Gene3D" id="1.10.510.10">
    <property type="entry name" value="Transferase(Phosphotransferase) domain 1"/>
    <property type="match status" value="1"/>
</dbReference>
<feature type="compositionally biased region" description="Polar residues" evidence="3">
    <location>
        <begin position="263"/>
        <end position="272"/>
    </location>
</feature>
<dbReference type="Proteomes" id="UP000027135">
    <property type="component" value="Unassembled WGS sequence"/>
</dbReference>
<dbReference type="FunCoup" id="A0A067R2H2">
    <property type="interactions" value="103"/>
</dbReference>
<protein>
    <submittedName>
        <fullName evidence="5">Lymphokine-activated killer T-cell-originated protein kinase</fullName>
    </submittedName>
</protein>